<evidence type="ECO:0000313" key="14">
    <source>
        <dbReference type="Proteomes" id="UP000008066"/>
    </source>
</evidence>
<dbReference type="InterPro" id="IPR001852">
    <property type="entry name" value="PdxS/SNZ"/>
</dbReference>
<reference evidence="13 14" key="1">
    <citation type="journal article" date="2011" name="Cell">
        <title>Insight into structure and assembly of the nuclear pore complex by utilizing the genome of a eukaryotic thermophile.</title>
        <authorList>
            <person name="Amlacher S."/>
            <person name="Sarges P."/>
            <person name="Flemming D."/>
            <person name="van Noort V."/>
            <person name="Kunze R."/>
            <person name="Devos D.P."/>
            <person name="Arumugam M."/>
            <person name="Bork P."/>
            <person name="Hurt E."/>
        </authorList>
    </citation>
    <scope>NUCLEOTIDE SEQUENCE [LARGE SCALE GENOMIC DNA]</scope>
    <source>
        <strain evidence="14">DSM 1495 / CBS 144.50 / IMI 039719</strain>
    </source>
</reference>
<keyword evidence="4" id="KW-0663">Pyridoxal phosphate</keyword>
<keyword evidence="6 9" id="KW-0704">Schiff base</keyword>
<evidence type="ECO:0000256" key="3">
    <source>
        <dbReference type="ARBA" id="ARBA00012084"/>
    </source>
</evidence>
<evidence type="ECO:0000313" key="13">
    <source>
        <dbReference type="EMBL" id="EGS21846.1"/>
    </source>
</evidence>
<dbReference type="HOGENOM" id="CLU_055352_1_0_1"/>
<keyword evidence="14" id="KW-1185">Reference proteome</keyword>
<dbReference type="RefSeq" id="XP_006694142.1">
    <property type="nucleotide sequence ID" value="XM_006694079.1"/>
</dbReference>
<dbReference type="EMBL" id="GL988041">
    <property type="protein sequence ID" value="EGS21846.1"/>
    <property type="molecule type" value="Genomic_DNA"/>
</dbReference>
<dbReference type="PANTHER" id="PTHR31829:SF0">
    <property type="entry name" value="PYRIDOXAL 5'-PHOSPHATE SYNTHASE SUBUNIT SNZ1-RELATED"/>
    <property type="match status" value="1"/>
</dbReference>
<dbReference type="PROSITE" id="PS51129">
    <property type="entry name" value="PDXS_SNZ_2"/>
    <property type="match status" value="1"/>
</dbReference>
<feature type="binding site" evidence="10">
    <location>
        <position position="228"/>
    </location>
    <ligand>
        <name>D-ribose 5-phosphate</name>
        <dbReference type="ChEBI" id="CHEBI:78346"/>
    </ligand>
</feature>
<proteinExistence type="inferred from homology"/>
<organism evidence="14">
    <name type="scientific">Chaetomium thermophilum (strain DSM 1495 / CBS 144.50 / IMI 039719)</name>
    <name type="common">Thermochaetoides thermophila</name>
    <dbReference type="NCBI Taxonomy" id="759272"/>
    <lineage>
        <taxon>Eukaryota</taxon>
        <taxon>Fungi</taxon>
        <taxon>Dikarya</taxon>
        <taxon>Ascomycota</taxon>
        <taxon>Pezizomycotina</taxon>
        <taxon>Sordariomycetes</taxon>
        <taxon>Sordariomycetidae</taxon>
        <taxon>Sordariales</taxon>
        <taxon>Chaetomiaceae</taxon>
        <taxon>Thermochaetoides</taxon>
    </lineage>
</organism>
<dbReference type="STRING" id="759272.G0S7V9"/>
<keyword evidence="5" id="KW-0456">Lyase</keyword>
<dbReference type="Proteomes" id="UP000008066">
    <property type="component" value="Unassembled WGS sequence"/>
</dbReference>
<evidence type="ECO:0000256" key="6">
    <source>
        <dbReference type="ARBA" id="ARBA00023270"/>
    </source>
</evidence>
<feature type="binding site" evidence="10">
    <location>
        <begin position="249"/>
        <end position="250"/>
    </location>
    <ligand>
        <name>D-ribose 5-phosphate</name>
        <dbReference type="ChEBI" id="CHEBI:78346"/>
    </ligand>
</feature>
<dbReference type="GO" id="GO:0008615">
    <property type="term" value="P:pyridoxine biosynthetic process"/>
    <property type="evidence" value="ECO:0007669"/>
    <property type="project" value="TreeGrafter"/>
</dbReference>
<evidence type="ECO:0000256" key="9">
    <source>
        <dbReference type="PIRSR" id="PIRSR029271-50"/>
    </source>
</evidence>
<evidence type="ECO:0000256" key="4">
    <source>
        <dbReference type="ARBA" id="ARBA00022898"/>
    </source>
</evidence>
<dbReference type="KEGG" id="cthr:CTHT_0037170"/>
<dbReference type="GO" id="GO:0006520">
    <property type="term" value="P:amino acid metabolic process"/>
    <property type="evidence" value="ECO:0007669"/>
    <property type="project" value="TreeGrafter"/>
</dbReference>
<dbReference type="InterPro" id="IPR011060">
    <property type="entry name" value="RibuloseP-bd_barrel"/>
</dbReference>
<evidence type="ECO:0000256" key="7">
    <source>
        <dbReference type="ARBA" id="ARBA00037142"/>
    </source>
</evidence>
<accession>G0S7V9</accession>
<sequence length="312" mass="32692">MATNLNGAVNGVGDDAFTVKAGLAQMLKGGVIMDVTNVEEARIAEEAGAVAVMALERIPADIRKAGGVARMSNPKMIKEIQEAVTIPVMAKARIGHIVECQILEALGIDYVDESEVLTPADDQYHVDKHQFKVPFVCGCRNLGEALRRIKEGAAMIRTKGEAGTGDIVEAVRHIRTVNAEIARAKAALSSGGDLAIAAMARELGCDAALLKKTAELGRLPVVNFAAGGVATPADAALMMQLGCDGVFVGSGIFKDAKDREHAASRARAIVKAVANWTDKQALIEASIEHGSAMAGISNAGLKPEEKMAGRGW</sequence>
<feature type="active site" description="Schiff-base intermediate with D-ribose 5-phosphate" evidence="9">
    <location>
        <position position="91"/>
    </location>
</feature>
<dbReference type="CDD" id="cd04727">
    <property type="entry name" value="pdxS"/>
    <property type="match status" value="1"/>
</dbReference>
<feature type="binding site" evidence="10">
    <location>
        <position position="163"/>
    </location>
    <ligand>
        <name>D-ribose 5-phosphate</name>
        <dbReference type="ChEBI" id="CHEBI:78346"/>
    </ligand>
</feature>
<evidence type="ECO:0000256" key="11">
    <source>
        <dbReference type="PROSITE-ProRule" id="PRU00481"/>
    </source>
</evidence>
<dbReference type="FunFam" id="3.20.20.70:FF:000001">
    <property type="entry name" value="Pyridoxine biosynthesis protein PDX1"/>
    <property type="match status" value="1"/>
</dbReference>
<dbReference type="PROSITE" id="PS01235">
    <property type="entry name" value="PDXS_SNZ_1"/>
    <property type="match status" value="1"/>
</dbReference>
<dbReference type="GO" id="GO:0042823">
    <property type="term" value="P:pyridoxal phosphate biosynthetic process"/>
    <property type="evidence" value="ECO:0007669"/>
    <property type="project" value="UniProtKB-UniPathway"/>
</dbReference>
<dbReference type="AlphaFoldDB" id="G0S7V9"/>
<dbReference type="NCBIfam" id="NF003215">
    <property type="entry name" value="PRK04180.1"/>
    <property type="match status" value="1"/>
</dbReference>
<name>G0S7V9_CHATD</name>
<dbReference type="PIRSF" id="PIRSF029271">
    <property type="entry name" value="Pdx1"/>
    <property type="match status" value="1"/>
</dbReference>
<evidence type="ECO:0000259" key="12">
    <source>
        <dbReference type="Pfam" id="PF01680"/>
    </source>
</evidence>
<comment type="pathway">
    <text evidence="1">Cofactor biosynthesis; pyridoxal 5'-phosphate biosynthesis.</text>
</comment>
<evidence type="ECO:0000256" key="5">
    <source>
        <dbReference type="ARBA" id="ARBA00023239"/>
    </source>
</evidence>
<dbReference type="UniPathway" id="UPA00245"/>
<dbReference type="GO" id="GO:0036381">
    <property type="term" value="F:pyridoxal 5'-phosphate synthase (glutamine hydrolysing) activity"/>
    <property type="evidence" value="ECO:0007669"/>
    <property type="project" value="UniProtKB-EC"/>
</dbReference>
<dbReference type="EC" id="4.3.3.6" evidence="3"/>
<protein>
    <recommendedName>
        <fullName evidence="3">pyridoxal 5'-phosphate synthase (glutamine hydrolyzing)</fullName>
        <ecNumber evidence="3">4.3.3.6</ecNumber>
    </recommendedName>
</protein>
<feature type="binding site" evidence="10">
    <location>
        <position position="34"/>
    </location>
    <ligand>
        <name>D-ribose 5-phosphate</name>
        <dbReference type="ChEBI" id="CHEBI:78346"/>
    </ligand>
</feature>
<gene>
    <name evidence="13" type="ORF">CTHT_0037170</name>
</gene>
<dbReference type="GeneID" id="18257755"/>
<dbReference type="NCBIfam" id="TIGR00343">
    <property type="entry name" value="pyridoxal 5'-phosphate synthase lyase subunit PdxS"/>
    <property type="match status" value="1"/>
</dbReference>
<dbReference type="PANTHER" id="PTHR31829">
    <property type="entry name" value="PYRIDOXAL 5'-PHOSPHATE SYNTHASE SUBUNIT SNZ1-RELATED"/>
    <property type="match status" value="1"/>
</dbReference>
<dbReference type="eggNOG" id="KOG1606">
    <property type="taxonomic scope" value="Eukaryota"/>
</dbReference>
<feature type="domain" description="PdxS/SNZ N-terminal" evidence="12">
    <location>
        <begin position="17"/>
        <end position="226"/>
    </location>
</feature>
<comment type="function">
    <text evidence="7">Catalyzes the formation of pyridoxal 5'-phosphate from ribose 5-phosphate (RBP), glyceraldehyde 3-phosphate (G3P) and ammonia. The ammonia is provided by PDX2. Can also use ribulose 5-phosphate and dihydroxyacetone phosphate as substrates, resulting from enzyme-catalyzed isomerization of RBP and G3P, respectively. Also plays an indirect role in resistance to singlet oxygen-generating photosensitizers.</text>
</comment>
<dbReference type="Pfam" id="PF01680">
    <property type="entry name" value="SOR_SNZ"/>
    <property type="match status" value="1"/>
</dbReference>
<evidence type="ECO:0000256" key="8">
    <source>
        <dbReference type="ARBA" id="ARBA00047992"/>
    </source>
</evidence>
<comment type="catalytic activity">
    <reaction evidence="8">
        <text>aldehydo-D-ribose 5-phosphate + D-glyceraldehyde 3-phosphate + L-glutamine = pyridoxal 5'-phosphate + L-glutamate + phosphate + 3 H2O + H(+)</text>
        <dbReference type="Rhea" id="RHEA:31507"/>
        <dbReference type="ChEBI" id="CHEBI:15377"/>
        <dbReference type="ChEBI" id="CHEBI:15378"/>
        <dbReference type="ChEBI" id="CHEBI:29985"/>
        <dbReference type="ChEBI" id="CHEBI:43474"/>
        <dbReference type="ChEBI" id="CHEBI:58273"/>
        <dbReference type="ChEBI" id="CHEBI:58359"/>
        <dbReference type="ChEBI" id="CHEBI:59776"/>
        <dbReference type="ChEBI" id="CHEBI:597326"/>
        <dbReference type="EC" id="4.3.3.6"/>
    </reaction>
</comment>
<dbReference type="OrthoDB" id="1660966at2759"/>
<evidence type="ECO:0000256" key="2">
    <source>
        <dbReference type="ARBA" id="ARBA00007281"/>
    </source>
</evidence>
<evidence type="ECO:0000256" key="1">
    <source>
        <dbReference type="ARBA" id="ARBA00004737"/>
    </source>
</evidence>
<dbReference type="OMA" id="RYANRGW"/>
<comment type="similarity">
    <text evidence="2 11">Belongs to the PdxS/SNZ family.</text>
</comment>
<dbReference type="InterPro" id="IPR033755">
    <property type="entry name" value="PdxS/SNZ_N"/>
</dbReference>
<dbReference type="InterPro" id="IPR013785">
    <property type="entry name" value="Aldolase_TIM"/>
</dbReference>
<dbReference type="HAMAP" id="MF_01824">
    <property type="entry name" value="PdxS"/>
    <property type="match status" value="1"/>
</dbReference>
<feature type="binding site" evidence="10">
    <location>
        <position position="175"/>
    </location>
    <ligand>
        <name>D-glyceraldehyde 3-phosphate</name>
        <dbReference type="ChEBI" id="CHEBI:59776"/>
    </ligand>
</feature>
<dbReference type="Gene3D" id="3.20.20.70">
    <property type="entry name" value="Aldolase class I"/>
    <property type="match status" value="1"/>
</dbReference>
<evidence type="ECO:0000256" key="10">
    <source>
        <dbReference type="PIRSR" id="PIRSR029271-51"/>
    </source>
</evidence>
<dbReference type="SUPFAM" id="SSF51366">
    <property type="entry name" value="Ribulose-phoshate binding barrel"/>
    <property type="match status" value="1"/>
</dbReference>